<organism evidence="3 4">
    <name type="scientific">Trichoderma gamsii</name>
    <dbReference type="NCBI Taxonomy" id="398673"/>
    <lineage>
        <taxon>Eukaryota</taxon>
        <taxon>Fungi</taxon>
        <taxon>Dikarya</taxon>
        <taxon>Ascomycota</taxon>
        <taxon>Pezizomycotina</taxon>
        <taxon>Sordariomycetes</taxon>
        <taxon>Hypocreomycetidae</taxon>
        <taxon>Hypocreales</taxon>
        <taxon>Hypocreaceae</taxon>
        <taxon>Trichoderma</taxon>
    </lineage>
</organism>
<evidence type="ECO:0000256" key="2">
    <source>
        <dbReference type="SAM" id="MobiDB-lite"/>
    </source>
</evidence>
<proteinExistence type="predicted"/>
<sequence>MARIHISPASLRRANSAYDMLDELYDLAENKRLVEDEAARRKIKLCARNLESHIREAGRLFIEEGSKQVMSSDEEIASTLKAEMERHKTEVLSAMSKKLDNLMAQVKQEVKSLSNSAQIEQNRRFAEMLSEIREEFHPKQPMAQPTRVSKRKRQETDTQAATRDSPERAIKKECL</sequence>
<dbReference type="EMBL" id="JPDN02000009">
    <property type="protein sequence ID" value="PON27690.1"/>
    <property type="molecule type" value="Genomic_DNA"/>
</dbReference>
<reference evidence="3 4" key="1">
    <citation type="journal article" date="2016" name="Genome Announc.">
        <title>Draft Whole-Genome Sequence of Trichoderma gamsii T6085, a Promising Biocontrol Agent of Fusarium Head Blight on Wheat.</title>
        <authorList>
            <person name="Baroncelli R."/>
            <person name="Zapparata A."/>
            <person name="Piaggeschi G."/>
            <person name="Sarrocco S."/>
            <person name="Vannacci G."/>
        </authorList>
    </citation>
    <scope>NUCLEOTIDE SEQUENCE [LARGE SCALE GENOMIC DNA]</scope>
    <source>
        <strain evidence="3 4">T6085</strain>
    </source>
</reference>
<feature type="compositionally biased region" description="Basic and acidic residues" evidence="2">
    <location>
        <begin position="164"/>
        <end position="175"/>
    </location>
</feature>
<comment type="caution">
    <text evidence="3">The sequence shown here is derived from an EMBL/GenBank/DDBJ whole genome shotgun (WGS) entry which is preliminary data.</text>
</comment>
<dbReference type="GeneID" id="29981303"/>
<evidence type="ECO:0000256" key="1">
    <source>
        <dbReference type="SAM" id="Coils"/>
    </source>
</evidence>
<dbReference type="AlphaFoldDB" id="A0A2P4ZTS1"/>
<keyword evidence="4" id="KW-1185">Reference proteome</keyword>
<protein>
    <submittedName>
        <fullName evidence="3">Uncharacterized protein</fullName>
    </submittedName>
</protein>
<dbReference type="Proteomes" id="UP000054821">
    <property type="component" value="Unassembled WGS sequence"/>
</dbReference>
<feature type="coiled-coil region" evidence="1">
    <location>
        <begin position="96"/>
        <end position="123"/>
    </location>
</feature>
<dbReference type="RefSeq" id="XP_018665491.1">
    <property type="nucleotide sequence ID" value="XM_018801220.1"/>
</dbReference>
<gene>
    <name evidence="3" type="ORF">TGAM01_v203457</name>
</gene>
<accession>A0A2P4ZTS1</accession>
<feature type="region of interest" description="Disordered" evidence="2">
    <location>
        <begin position="134"/>
        <end position="175"/>
    </location>
</feature>
<evidence type="ECO:0000313" key="3">
    <source>
        <dbReference type="EMBL" id="PON27690.1"/>
    </source>
</evidence>
<keyword evidence="1" id="KW-0175">Coiled coil</keyword>
<evidence type="ECO:0000313" key="4">
    <source>
        <dbReference type="Proteomes" id="UP000054821"/>
    </source>
</evidence>
<name>A0A2P4ZTS1_9HYPO</name>